<dbReference type="Proteomes" id="UP000216411">
    <property type="component" value="Unassembled WGS sequence"/>
</dbReference>
<dbReference type="RefSeq" id="WP_094378100.1">
    <property type="nucleotide sequence ID" value="NZ_NOKA02000062.1"/>
</dbReference>
<dbReference type="Proteomes" id="UP000247523">
    <property type="component" value="Unassembled WGS sequence"/>
</dbReference>
<evidence type="ECO:0000313" key="2">
    <source>
        <dbReference type="EMBL" id="RDY29829.1"/>
    </source>
</evidence>
<organism evidence="1 4">
    <name type="scientific">Lachnotalea glycerini</name>
    <dbReference type="NCBI Taxonomy" id="1763509"/>
    <lineage>
        <taxon>Bacteria</taxon>
        <taxon>Bacillati</taxon>
        <taxon>Bacillota</taxon>
        <taxon>Clostridia</taxon>
        <taxon>Lachnospirales</taxon>
        <taxon>Lachnospiraceae</taxon>
        <taxon>Lachnotalea</taxon>
    </lineage>
</organism>
<reference evidence="1 4" key="2">
    <citation type="submission" date="2018-05" db="EMBL/GenBank/DDBJ databases">
        <title>Genomic Encyclopedia of Type Strains, Phase IV (KMG-IV): sequencing the most valuable type-strain genomes for metagenomic binning, comparative biology and taxonomic classification.</title>
        <authorList>
            <person name="Goeker M."/>
        </authorList>
    </citation>
    <scope>NUCLEOTIDE SEQUENCE [LARGE SCALE GENOMIC DNA]</scope>
    <source>
        <strain evidence="1 4">DSM 28816</strain>
    </source>
</reference>
<reference evidence="2 3" key="1">
    <citation type="journal article" date="2017" name="Genome Announc.">
        <title>Draft Genome Sequence of a Sporulating and Motile Strain of Lachnotalea glycerini Isolated from Water in Quebec City, Canada.</title>
        <authorList>
            <person name="Maheux A.F."/>
            <person name="Boudreau D.K."/>
            <person name="Berube E."/>
            <person name="Boissinot M."/>
            <person name="Raymond F."/>
            <person name="Brodeur S."/>
            <person name="Corbeil J."/>
            <person name="Isabel S."/>
            <person name="Omar R.F."/>
            <person name="Bergeron M.G."/>
        </authorList>
    </citation>
    <scope>NUCLEOTIDE SEQUENCE [LARGE SCALE GENOMIC DNA]</scope>
    <source>
        <strain evidence="2 3">CCRI-19302</strain>
    </source>
</reference>
<dbReference type="InterPro" id="IPR001646">
    <property type="entry name" value="5peptide_repeat"/>
</dbReference>
<dbReference type="InterPro" id="IPR052949">
    <property type="entry name" value="PA_immunity-related"/>
</dbReference>
<evidence type="ECO:0000313" key="1">
    <source>
        <dbReference type="EMBL" id="PXV91751.1"/>
    </source>
</evidence>
<dbReference type="Gene3D" id="2.160.20.80">
    <property type="entry name" value="E3 ubiquitin-protein ligase SopA"/>
    <property type="match status" value="1"/>
</dbReference>
<dbReference type="Pfam" id="PF00805">
    <property type="entry name" value="Pentapeptide"/>
    <property type="match status" value="2"/>
</dbReference>
<name>A0A255IBR6_9FIRM</name>
<accession>A0A255IBR6</accession>
<protein>
    <submittedName>
        <fullName evidence="2">Pentapeptide repeat-containing protein</fullName>
    </submittedName>
</protein>
<gene>
    <name evidence="1" type="ORF">C8E03_103314</name>
    <name evidence="2" type="ORF">CG710_017910</name>
</gene>
<dbReference type="EMBL" id="NOKA02000062">
    <property type="protein sequence ID" value="RDY29829.1"/>
    <property type="molecule type" value="Genomic_DNA"/>
</dbReference>
<reference evidence="2" key="3">
    <citation type="submission" date="2018-07" db="EMBL/GenBank/DDBJ databases">
        <authorList>
            <person name="Quirk P.G."/>
            <person name="Krulwich T.A."/>
        </authorList>
    </citation>
    <scope>NUCLEOTIDE SEQUENCE</scope>
    <source>
        <strain evidence="2">CCRI-19302</strain>
    </source>
</reference>
<dbReference type="AlphaFoldDB" id="A0A255IBR6"/>
<proteinExistence type="predicted"/>
<sequence length="216" mass="24402">MKVQKPKLLQELPEVCDLQDLLQDARQNETEIEEMHIKGEYLVGEDITGVRFSNILFENVRLTDCIFQKCTFIDVLFKNCDLSNCDMSQSYFNRCEFVTDKALGAKFSKSIMKDVSIAESNFEYVNMTDVSIQVAELANSNFNNASLAECKLKNLMCDKVDFVNANFFHTPLKGLDFTKSTITGIVVSDTMSELKGVIIDLYQAAELARMLGVVIK</sequence>
<keyword evidence="3" id="KW-1185">Reference proteome</keyword>
<comment type="caution">
    <text evidence="1">The sequence shown here is derived from an EMBL/GenBank/DDBJ whole genome shotgun (WGS) entry which is preliminary data.</text>
</comment>
<dbReference type="SUPFAM" id="SSF141571">
    <property type="entry name" value="Pentapeptide repeat-like"/>
    <property type="match status" value="1"/>
</dbReference>
<dbReference type="PANTHER" id="PTHR42999">
    <property type="entry name" value="ANTIBIOTIC RESISTANCE PROTEIN MCBG"/>
    <property type="match status" value="1"/>
</dbReference>
<evidence type="ECO:0000313" key="4">
    <source>
        <dbReference type="Proteomes" id="UP000247523"/>
    </source>
</evidence>
<evidence type="ECO:0000313" key="3">
    <source>
        <dbReference type="Proteomes" id="UP000216411"/>
    </source>
</evidence>
<dbReference type="EMBL" id="QICS01000003">
    <property type="protein sequence ID" value="PXV91751.1"/>
    <property type="molecule type" value="Genomic_DNA"/>
</dbReference>
<dbReference type="PANTHER" id="PTHR42999:SF1">
    <property type="entry name" value="PENTAPEPTIDE REPEAT-CONTAINING PROTEIN"/>
    <property type="match status" value="1"/>
</dbReference>
<dbReference type="OrthoDB" id="67652at2"/>